<evidence type="ECO:0000313" key="15">
    <source>
        <dbReference type="Proteomes" id="UP000671910"/>
    </source>
</evidence>
<feature type="domain" description="Transcription elongation factor GreA/GreB N-terminal" evidence="11">
    <location>
        <begin position="8"/>
        <end position="77"/>
    </location>
</feature>
<reference evidence="12 14" key="1">
    <citation type="submission" date="2019-11" db="EMBL/GenBank/DDBJ databases">
        <title>Eggerthellaceae novel genus isolated from the rectal contents of marmort.</title>
        <authorList>
            <person name="Zhang G."/>
        </authorList>
    </citation>
    <scope>NUCLEOTIDE SEQUENCE [LARGE SCALE GENOMIC DNA]</scope>
    <source>
        <strain evidence="12">Zg-886</strain>
        <strain evidence="14">zg-886</strain>
    </source>
</reference>
<dbReference type="InterPro" id="IPR006359">
    <property type="entry name" value="Tscrpt_elong_fac_GreA"/>
</dbReference>
<evidence type="ECO:0000256" key="8">
    <source>
        <dbReference type="HAMAP-Rule" id="MF_00105"/>
    </source>
</evidence>
<evidence type="ECO:0000313" key="12">
    <source>
        <dbReference type="EMBL" id="NHM13201.1"/>
    </source>
</evidence>
<dbReference type="PIRSF" id="PIRSF006092">
    <property type="entry name" value="GreA_GreB"/>
    <property type="match status" value="1"/>
</dbReference>
<dbReference type="AlphaFoldDB" id="A0A9E6MQU9"/>
<dbReference type="Pfam" id="PF01272">
    <property type="entry name" value="GreA_GreB"/>
    <property type="match status" value="1"/>
</dbReference>
<evidence type="ECO:0000256" key="7">
    <source>
        <dbReference type="ARBA" id="ARBA00030776"/>
    </source>
</evidence>
<dbReference type="GO" id="GO:0003677">
    <property type="term" value="F:DNA binding"/>
    <property type="evidence" value="ECO:0007669"/>
    <property type="project" value="UniProtKB-UniRule"/>
</dbReference>
<evidence type="ECO:0000256" key="1">
    <source>
        <dbReference type="ARBA" id="ARBA00008213"/>
    </source>
</evidence>
<dbReference type="Proteomes" id="UP000636394">
    <property type="component" value="Unassembled WGS sequence"/>
</dbReference>
<dbReference type="InterPro" id="IPR036805">
    <property type="entry name" value="Tscrpt_elong_fac_GreA/B_N_sf"/>
</dbReference>
<dbReference type="InterPro" id="IPR001437">
    <property type="entry name" value="Tscrpt_elong_fac_GreA/B_C"/>
</dbReference>
<evidence type="ECO:0000256" key="6">
    <source>
        <dbReference type="ARBA" id="ARBA00024916"/>
    </source>
</evidence>
<keyword evidence="4 8" id="KW-0238">DNA-binding</keyword>
<organism evidence="13 15">
    <name type="scientific">Xiamenia xianingshaonis</name>
    <dbReference type="NCBI Taxonomy" id="2682776"/>
    <lineage>
        <taxon>Bacteria</taxon>
        <taxon>Bacillati</taxon>
        <taxon>Actinomycetota</taxon>
        <taxon>Coriobacteriia</taxon>
        <taxon>Eggerthellales</taxon>
        <taxon>Eggerthellaceae</taxon>
        <taxon>Xiamenia</taxon>
    </lineage>
</organism>
<evidence type="ECO:0000313" key="13">
    <source>
        <dbReference type="EMBL" id="QTU84707.1"/>
    </source>
</evidence>
<dbReference type="InterPro" id="IPR018151">
    <property type="entry name" value="TF_GreA/GreB_CS"/>
</dbReference>
<dbReference type="EMBL" id="WPCR01000001">
    <property type="protein sequence ID" value="NHM13201.1"/>
    <property type="molecule type" value="Genomic_DNA"/>
</dbReference>
<dbReference type="Gene3D" id="3.10.50.30">
    <property type="entry name" value="Transcription elongation factor, GreA/GreB, C-terminal domain"/>
    <property type="match status" value="1"/>
</dbReference>
<keyword evidence="3 8" id="KW-0805">Transcription regulation</keyword>
<dbReference type="PROSITE" id="PS00829">
    <property type="entry name" value="GREAB_1"/>
    <property type="match status" value="1"/>
</dbReference>
<dbReference type="PANTHER" id="PTHR30437:SF4">
    <property type="entry name" value="TRANSCRIPTION ELONGATION FACTOR GREA"/>
    <property type="match status" value="1"/>
</dbReference>
<dbReference type="GO" id="GO:0003746">
    <property type="term" value="F:translation elongation factor activity"/>
    <property type="evidence" value="ECO:0007669"/>
    <property type="project" value="UniProtKB-KW"/>
</dbReference>
<dbReference type="FunFam" id="1.10.287.180:FF:000001">
    <property type="entry name" value="Transcription elongation factor GreA"/>
    <property type="match status" value="1"/>
</dbReference>
<accession>A0A9E6MQU9</accession>
<evidence type="ECO:0000259" key="11">
    <source>
        <dbReference type="Pfam" id="PF03449"/>
    </source>
</evidence>
<proteinExistence type="inferred from homology"/>
<name>A0A9E6MQU9_9ACTN</name>
<dbReference type="PANTHER" id="PTHR30437">
    <property type="entry name" value="TRANSCRIPTION ELONGATION FACTOR GREA"/>
    <property type="match status" value="1"/>
</dbReference>
<dbReference type="SUPFAM" id="SSF54534">
    <property type="entry name" value="FKBP-like"/>
    <property type="match status" value="1"/>
</dbReference>
<dbReference type="InterPro" id="IPR028624">
    <property type="entry name" value="Tscrpt_elong_fac_GreA/B"/>
</dbReference>
<dbReference type="InterPro" id="IPR023459">
    <property type="entry name" value="Tscrpt_elong_fac_GreA/B_fam"/>
</dbReference>
<dbReference type="Gene3D" id="1.10.287.180">
    <property type="entry name" value="Transcription elongation factor, GreA/GreB, N-terminal domain"/>
    <property type="match status" value="1"/>
</dbReference>
<evidence type="ECO:0000256" key="9">
    <source>
        <dbReference type="RuleBase" id="RU000556"/>
    </source>
</evidence>
<reference evidence="13" key="2">
    <citation type="submission" date="2021-04" db="EMBL/GenBank/DDBJ databases">
        <title>Novel species in family Eggerthellaceae.</title>
        <authorList>
            <person name="Zhang G."/>
        </authorList>
    </citation>
    <scope>NUCLEOTIDE SEQUENCE</scope>
    <source>
        <strain evidence="13">Zg-886</strain>
    </source>
</reference>
<gene>
    <name evidence="8 13" type="primary">greA</name>
    <name evidence="12" type="ORF">GMI68_00170</name>
    <name evidence="13" type="ORF">J7S26_01930</name>
</gene>
<dbReference type="EMBL" id="CP072829">
    <property type="protein sequence ID" value="QTU84707.1"/>
    <property type="molecule type" value="Genomic_DNA"/>
</dbReference>
<keyword evidence="5 8" id="KW-0804">Transcription</keyword>
<dbReference type="RefSeq" id="WP_165059486.1">
    <property type="nucleotide sequence ID" value="NZ_CP072829.1"/>
</dbReference>
<evidence type="ECO:0000256" key="5">
    <source>
        <dbReference type="ARBA" id="ARBA00023163"/>
    </source>
</evidence>
<comment type="similarity">
    <text evidence="1 8 9">Belongs to the GreA/GreB family.</text>
</comment>
<keyword evidence="13" id="KW-0251">Elongation factor</keyword>
<keyword evidence="13" id="KW-0648">Protein biosynthesis</keyword>
<feature type="domain" description="Transcription elongation factor GreA/GreB C-terminal" evidence="10">
    <location>
        <begin position="85"/>
        <end position="154"/>
    </location>
</feature>
<dbReference type="GO" id="GO:0070063">
    <property type="term" value="F:RNA polymerase binding"/>
    <property type="evidence" value="ECO:0007669"/>
    <property type="project" value="InterPro"/>
</dbReference>
<dbReference type="Pfam" id="PF03449">
    <property type="entry name" value="GreA_GreB_N"/>
    <property type="match status" value="1"/>
</dbReference>
<dbReference type="NCBIfam" id="TIGR01462">
    <property type="entry name" value="greA"/>
    <property type="match status" value="1"/>
</dbReference>
<keyword evidence="14" id="KW-1185">Reference proteome</keyword>
<dbReference type="KEGG" id="ebz:J7S26_01930"/>
<evidence type="ECO:0000313" key="14">
    <source>
        <dbReference type="Proteomes" id="UP000636394"/>
    </source>
</evidence>
<dbReference type="Proteomes" id="UP000671910">
    <property type="component" value="Chromosome"/>
</dbReference>
<dbReference type="SUPFAM" id="SSF46557">
    <property type="entry name" value="GreA transcript cleavage protein, N-terminal domain"/>
    <property type="match status" value="1"/>
</dbReference>
<comment type="function">
    <text evidence="6 8 9">Necessary for efficient RNA polymerase transcription elongation past template-encoded arresting sites. The arresting sites in DNA have the property of trapping a certain fraction of elongating RNA polymerases that pass through, resulting in locked ternary complexes. Cleavage of the nascent transcript by cleavage factors such as GreA or GreB allows the resumption of elongation from the new 3'terminus. GreA releases sequences of 2 to 3 nucleotides.</text>
</comment>
<evidence type="ECO:0000256" key="2">
    <source>
        <dbReference type="ARBA" id="ARBA00013729"/>
    </source>
</evidence>
<evidence type="ECO:0000256" key="3">
    <source>
        <dbReference type="ARBA" id="ARBA00023015"/>
    </source>
</evidence>
<protein>
    <recommendedName>
        <fullName evidence="2 8">Transcription elongation factor GreA</fullName>
    </recommendedName>
    <alternativeName>
        <fullName evidence="7 8">Transcript cleavage factor GreA</fullName>
    </alternativeName>
</protein>
<evidence type="ECO:0000259" key="10">
    <source>
        <dbReference type="Pfam" id="PF01272"/>
    </source>
</evidence>
<dbReference type="NCBIfam" id="NF001263">
    <property type="entry name" value="PRK00226.1-4"/>
    <property type="match status" value="1"/>
</dbReference>
<sequence>MASNSETILTEEGKKKLEEELDYLETTRRAEVGERIRVAREFGDISENSEYDDAKNEQGMLEARINEINQILSNATVVSTPKRGNSVHIGSTVSVVMNGKPREITIVGAAESDPGQNKISNEAPVGAAILGKRVGDVINLTGPTGLAIEIEIKALVKKDN</sequence>
<evidence type="ECO:0000256" key="4">
    <source>
        <dbReference type="ARBA" id="ARBA00023125"/>
    </source>
</evidence>
<dbReference type="InterPro" id="IPR022691">
    <property type="entry name" value="Tscrpt_elong_fac_GreA/B_N"/>
</dbReference>
<dbReference type="GO" id="GO:0032784">
    <property type="term" value="P:regulation of DNA-templated transcription elongation"/>
    <property type="evidence" value="ECO:0007669"/>
    <property type="project" value="UniProtKB-UniRule"/>
</dbReference>
<dbReference type="GO" id="GO:0006354">
    <property type="term" value="P:DNA-templated transcription elongation"/>
    <property type="evidence" value="ECO:0007669"/>
    <property type="project" value="TreeGrafter"/>
</dbReference>
<dbReference type="HAMAP" id="MF_00105">
    <property type="entry name" value="GreA_GreB"/>
    <property type="match status" value="1"/>
</dbReference>
<dbReference type="InterPro" id="IPR036953">
    <property type="entry name" value="GreA/GreB_C_sf"/>
</dbReference>